<organism evidence="11 12">
    <name type="scientific">Burkholderia pseudomallei</name>
    <name type="common">Pseudomonas pseudomallei</name>
    <dbReference type="NCBI Taxonomy" id="28450"/>
    <lineage>
        <taxon>Bacteria</taxon>
        <taxon>Pseudomonadati</taxon>
        <taxon>Pseudomonadota</taxon>
        <taxon>Betaproteobacteria</taxon>
        <taxon>Burkholderiales</taxon>
        <taxon>Burkholderiaceae</taxon>
        <taxon>Burkholderia</taxon>
        <taxon>pseudomallei group</taxon>
    </lineage>
</organism>
<keyword evidence="5 9" id="KW-0812">Transmembrane</keyword>
<feature type="transmembrane region" description="Helical" evidence="9">
    <location>
        <begin position="251"/>
        <end position="270"/>
    </location>
</feature>
<dbReference type="InterPro" id="IPR004638">
    <property type="entry name" value="EmrB-like"/>
</dbReference>
<dbReference type="GO" id="GO:0022857">
    <property type="term" value="F:transmembrane transporter activity"/>
    <property type="evidence" value="ECO:0007669"/>
    <property type="project" value="InterPro"/>
</dbReference>
<name>A0AA40MD44_BURPE</name>
<dbReference type="InterPro" id="IPR011701">
    <property type="entry name" value="MFS"/>
</dbReference>
<dbReference type="PANTHER" id="PTHR42718:SF9">
    <property type="entry name" value="MAJOR FACILITATOR SUPERFAMILY MULTIDRUG TRANSPORTER MFSC"/>
    <property type="match status" value="1"/>
</dbReference>
<sequence length="551" mass="56319">MSAPARPAAAAANGAGAHEPAAARPLRGAKLALLTFALSLATFIEVLDSTVANVAVPAISGSLGVSNSQGTWVISSYSVAAAIAVPLTGWLARRVGEQRLFVASVILFTLTSLLCGLARDLEVLVACRALQGLFSGPMVPLSQTILMRAFPPAKRTLALALWGMTVLLAPIFGPVVGGWLIDNFSWPWIFLINLPIGLFSFAVCTLMLRPRASRGEASPIDVPGIVLLVIGVGSLQAMLDLGHDRGWFDSSLITALAIAAGVSLVSLLIWELGEAHPVVELSLFRERTFTFCVVIISLGMMSFSVVGVVFPLWLQAVMGYTAYQAGLATASMGLLALVFSILVGVYASRVDARVLVTFGFGVFAAVMGWSTHFHAVDDVRAGGDAAADPGDGAAVLLHSADGGDAVAGGGRQAGGGVEPVELPEDVVGGVRHGAERDVVGQPGDVSLRGGVAGGDAGLGEHAAVRGRAARDGAARRARAELAAPGGAAAGVHDGDERHVLHGERDVRAAGGADVADAAEAGRGGDDGALTGEVAVRGARMPGDARRPPLSG</sequence>
<feature type="region of interest" description="Disordered" evidence="8">
    <location>
        <begin position="517"/>
        <end position="551"/>
    </location>
</feature>
<evidence type="ECO:0000256" key="7">
    <source>
        <dbReference type="ARBA" id="ARBA00023136"/>
    </source>
</evidence>
<dbReference type="AlphaFoldDB" id="A0AA40MD44"/>
<comment type="caution">
    <text evidence="11">The sequence shown here is derived from an EMBL/GenBank/DDBJ whole genome shotgun (WGS) entry which is preliminary data.</text>
</comment>
<evidence type="ECO:0000313" key="11">
    <source>
        <dbReference type="EMBL" id="KGX10973.1"/>
    </source>
</evidence>
<feature type="transmembrane region" description="Helical" evidence="9">
    <location>
        <begin position="72"/>
        <end position="92"/>
    </location>
</feature>
<feature type="transmembrane region" description="Helical" evidence="9">
    <location>
        <begin position="291"/>
        <end position="313"/>
    </location>
</feature>
<evidence type="ECO:0000256" key="9">
    <source>
        <dbReference type="SAM" id="Phobius"/>
    </source>
</evidence>
<evidence type="ECO:0000256" key="4">
    <source>
        <dbReference type="ARBA" id="ARBA00022475"/>
    </source>
</evidence>
<dbReference type="PROSITE" id="PS50850">
    <property type="entry name" value="MFS"/>
    <property type="match status" value="1"/>
</dbReference>
<keyword evidence="3" id="KW-0813">Transport</keyword>
<comment type="subcellular location">
    <subcellularLocation>
        <location evidence="1">Cell membrane</location>
        <topology evidence="1">Multi-pass membrane protein</topology>
    </subcellularLocation>
</comment>
<evidence type="ECO:0000256" key="1">
    <source>
        <dbReference type="ARBA" id="ARBA00004651"/>
    </source>
</evidence>
<dbReference type="Gene3D" id="1.20.1250.20">
    <property type="entry name" value="MFS general substrate transporter like domains"/>
    <property type="match status" value="1"/>
</dbReference>
<accession>A0AA40MD44</accession>
<dbReference type="EMBL" id="JQIM01000009">
    <property type="protein sequence ID" value="KGX10973.1"/>
    <property type="molecule type" value="Genomic_DNA"/>
</dbReference>
<dbReference type="SUPFAM" id="SSF103473">
    <property type="entry name" value="MFS general substrate transporter"/>
    <property type="match status" value="1"/>
</dbReference>
<evidence type="ECO:0000313" key="12">
    <source>
        <dbReference type="Proteomes" id="UP000030475"/>
    </source>
</evidence>
<keyword evidence="4" id="KW-1003">Cell membrane</keyword>
<reference evidence="11 12" key="1">
    <citation type="submission" date="2014-08" db="EMBL/GenBank/DDBJ databases">
        <authorList>
            <person name="Bunnell A."/>
            <person name="Chain P.S."/>
            <person name="Chertkov O."/>
            <person name="Currie B.J."/>
            <person name="Daligault H.E."/>
            <person name="Davenport K.W."/>
            <person name="Davis C."/>
            <person name="Gleasner C.D."/>
            <person name="Johnson S.L."/>
            <person name="Kaestli M."/>
            <person name="Koren S."/>
            <person name="Kunde Y.A."/>
            <person name="Mayo M."/>
            <person name="McMurry K.K."/>
            <person name="Price E.P."/>
            <person name="Reitenga K.G."/>
            <person name="Robison R."/>
            <person name="Rosovitz M.J."/>
            <person name="Sarovich D.S."/>
            <person name="Teshima H."/>
        </authorList>
    </citation>
    <scope>NUCLEOTIDE SEQUENCE [LARGE SCALE GENOMIC DNA]</scope>
    <source>
        <strain evidence="11 12">MSHR44</strain>
    </source>
</reference>
<evidence type="ECO:0000256" key="2">
    <source>
        <dbReference type="ARBA" id="ARBA00008537"/>
    </source>
</evidence>
<comment type="similarity">
    <text evidence="2">Belongs to the major facilitator superfamily. EmrB family.</text>
</comment>
<feature type="transmembrane region" description="Helical" evidence="9">
    <location>
        <begin position="220"/>
        <end position="239"/>
    </location>
</feature>
<feature type="transmembrane region" description="Helical" evidence="9">
    <location>
        <begin position="31"/>
        <end position="52"/>
    </location>
</feature>
<feature type="domain" description="Major facilitator superfamily (MFS) profile" evidence="10">
    <location>
        <begin position="34"/>
        <end position="551"/>
    </location>
</feature>
<feature type="transmembrane region" description="Helical" evidence="9">
    <location>
        <begin position="187"/>
        <end position="208"/>
    </location>
</feature>
<dbReference type="Gene3D" id="1.20.1720.10">
    <property type="entry name" value="Multidrug resistance protein D"/>
    <property type="match status" value="1"/>
</dbReference>
<dbReference type="CDD" id="cd17503">
    <property type="entry name" value="MFS_LmrB_MDR_like"/>
    <property type="match status" value="1"/>
</dbReference>
<keyword evidence="7 9" id="KW-0472">Membrane</keyword>
<feature type="transmembrane region" description="Helical" evidence="9">
    <location>
        <begin position="325"/>
        <end position="347"/>
    </location>
</feature>
<dbReference type="InterPro" id="IPR020846">
    <property type="entry name" value="MFS_dom"/>
</dbReference>
<evidence type="ECO:0000259" key="10">
    <source>
        <dbReference type="PROSITE" id="PS50850"/>
    </source>
</evidence>
<dbReference type="GO" id="GO:0005886">
    <property type="term" value="C:plasma membrane"/>
    <property type="evidence" value="ECO:0007669"/>
    <property type="project" value="UniProtKB-SubCell"/>
</dbReference>
<dbReference type="Proteomes" id="UP000030475">
    <property type="component" value="Unassembled WGS sequence"/>
</dbReference>
<gene>
    <name evidence="11" type="ORF">Y036_4521</name>
</gene>
<protein>
    <submittedName>
        <fullName evidence="11">Drug resistance MFS transporter, drug:H+ antiporter-2 family protein</fullName>
    </submittedName>
</protein>
<proteinExistence type="inferred from homology"/>
<evidence type="ECO:0000256" key="3">
    <source>
        <dbReference type="ARBA" id="ARBA00022448"/>
    </source>
</evidence>
<dbReference type="PANTHER" id="PTHR42718">
    <property type="entry name" value="MAJOR FACILITATOR SUPERFAMILY MULTIDRUG TRANSPORTER MFSC"/>
    <property type="match status" value="1"/>
</dbReference>
<evidence type="ECO:0000256" key="5">
    <source>
        <dbReference type="ARBA" id="ARBA00022692"/>
    </source>
</evidence>
<dbReference type="InterPro" id="IPR036259">
    <property type="entry name" value="MFS_trans_sf"/>
</dbReference>
<feature type="transmembrane region" description="Helical" evidence="9">
    <location>
        <begin position="157"/>
        <end position="181"/>
    </location>
</feature>
<feature type="transmembrane region" description="Helical" evidence="9">
    <location>
        <begin position="99"/>
        <end position="119"/>
    </location>
</feature>
<keyword evidence="6 9" id="KW-1133">Transmembrane helix</keyword>
<feature type="compositionally biased region" description="Basic and acidic residues" evidence="8">
    <location>
        <begin position="542"/>
        <end position="551"/>
    </location>
</feature>
<dbReference type="NCBIfam" id="TIGR00711">
    <property type="entry name" value="efflux_EmrB"/>
    <property type="match status" value="1"/>
</dbReference>
<evidence type="ECO:0000256" key="8">
    <source>
        <dbReference type="SAM" id="MobiDB-lite"/>
    </source>
</evidence>
<evidence type="ECO:0000256" key="6">
    <source>
        <dbReference type="ARBA" id="ARBA00022989"/>
    </source>
</evidence>
<feature type="transmembrane region" description="Helical" evidence="9">
    <location>
        <begin position="354"/>
        <end position="371"/>
    </location>
</feature>
<dbReference type="Pfam" id="PF07690">
    <property type="entry name" value="MFS_1"/>
    <property type="match status" value="1"/>
</dbReference>
<feature type="transmembrane region" description="Helical" evidence="9">
    <location>
        <begin position="131"/>
        <end position="150"/>
    </location>
</feature>